<proteinExistence type="predicted"/>
<dbReference type="RefSeq" id="WP_229704672.1">
    <property type="nucleotide sequence ID" value="NZ_BMCZ01000005.1"/>
</dbReference>
<dbReference type="PROSITE" id="PS51123">
    <property type="entry name" value="OMPA_2"/>
    <property type="match status" value="1"/>
</dbReference>
<dbReference type="Proteomes" id="UP000583101">
    <property type="component" value="Unassembled WGS sequence"/>
</dbReference>
<dbReference type="InterPro" id="IPR006665">
    <property type="entry name" value="OmpA-like"/>
</dbReference>
<dbReference type="InterPro" id="IPR036737">
    <property type="entry name" value="OmpA-like_sf"/>
</dbReference>
<protein>
    <submittedName>
        <fullName evidence="7">OOP family OmpA-OmpF porin</fullName>
    </submittedName>
</protein>
<keyword evidence="5" id="KW-0732">Signal</keyword>
<evidence type="ECO:0000313" key="7">
    <source>
        <dbReference type="EMBL" id="MBB3969666.1"/>
    </source>
</evidence>
<dbReference type="EMBL" id="JACIEG010000004">
    <property type="protein sequence ID" value="MBB3969666.1"/>
    <property type="molecule type" value="Genomic_DNA"/>
</dbReference>
<keyword evidence="3" id="KW-0998">Cell outer membrane</keyword>
<feature type="chain" id="PRO_5045169177" evidence="5">
    <location>
        <begin position="21"/>
        <end position="152"/>
    </location>
</feature>
<reference evidence="7 8" key="1">
    <citation type="submission" date="2020-08" db="EMBL/GenBank/DDBJ databases">
        <title>Genomic Encyclopedia of Type Strains, Phase IV (KMG-IV): sequencing the most valuable type-strain genomes for metagenomic binning, comparative biology and taxonomic classification.</title>
        <authorList>
            <person name="Goeker M."/>
        </authorList>
    </citation>
    <scope>NUCLEOTIDE SEQUENCE [LARGE SCALE GENOMIC DNA]</scope>
    <source>
        <strain evidence="7 8">DSM 100995</strain>
    </source>
</reference>
<feature type="domain" description="OmpA-like" evidence="6">
    <location>
        <begin position="35"/>
        <end position="151"/>
    </location>
</feature>
<organism evidence="7 8">
    <name type="scientific">Mucilaginibacter phyllosphaerae</name>
    <dbReference type="NCBI Taxonomy" id="1812349"/>
    <lineage>
        <taxon>Bacteria</taxon>
        <taxon>Pseudomonadati</taxon>
        <taxon>Bacteroidota</taxon>
        <taxon>Sphingobacteriia</taxon>
        <taxon>Sphingobacteriales</taxon>
        <taxon>Sphingobacteriaceae</taxon>
        <taxon>Mucilaginibacter</taxon>
    </lineage>
</organism>
<dbReference type="Gene3D" id="3.30.1330.60">
    <property type="entry name" value="OmpA-like domain"/>
    <property type="match status" value="1"/>
</dbReference>
<feature type="signal peptide" evidence="5">
    <location>
        <begin position="1"/>
        <end position="20"/>
    </location>
</feature>
<evidence type="ECO:0000256" key="3">
    <source>
        <dbReference type="ARBA" id="ARBA00023237"/>
    </source>
</evidence>
<dbReference type="SUPFAM" id="SSF103088">
    <property type="entry name" value="OmpA-like"/>
    <property type="match status" value="1"/>
</dbReference>
<dbReference type="CDD" id="cd07185">
    <property type="entry name" value="OmpA_C-like"/>
    <property type="match status" value="1"/>
</dbReference>
<evidence type="ECO:0000256" key="1">
    <source>
        <dbReference type="ARBA" id="ARBA00004442"/>
    </source>
</evidence>
<dbReference type="PRINTS" id="PR01021">
    <property type="entry name" value="OMPADOMAIN"/>
</dbReference>
<evidence type="ECO:0000313" key="8">
    <source>
        <dbReference type="Proteomes" id="UP000583101"/>
    </source>
</evidence>
<sequence length="152" mass="16569">MKASTLLFICLALLLMNAKADAVKPAVKAKTPVKHRPVPDDLTKNLEFDFCKAIVHASSNKQLDDLASYAIENNSAIALRGHADAIGTYVGNWKMSEKRAIAVKEYLVKKGVAGDKIITTPFGSTLPIATNKTAAGRRHNRRVEIKLQDVKS</sequence>
<evidence type="ECO:0000256" key="2">
    <source>
        <dbReference type="ARBA" id="ARBA00023136"/>
    </source>
</evidence>
<comment type="caution">
    <text evidence="7">The sequence shown here is derived from an EMBL/GenBank/DDBJ whole genome shotgun (WGS) entry which is preliminary data.</text>
</comment>
<accession>A0ABR6IA58</accession>
<keyword evidence="8" id="KW-1185">Reference proteome</keyword>
<gene>
    <name evidence="7" type="ORF">GGR35_002279</name>
</gene>
<evidence type="ECO:0000259" key="6">
    <source>
        <dbReference type="PROSITE" id="PS51123"/>
    </source>
</evidence>
<dbReference type="InterPro" id="IPR006664">
    <property type="entry name" value="OMP_bac"/>
</dbReference>
<dbReference type="Pfam" id="PF00691">
    <property type="entry name" value="OmpA"/>
    <property type="match status" value="1"/>
</dbReference>
<evidence type="ECO:0000256" key="5">
    <source>
        <dbReference type="SAM" id="SignalP"/>
    </source>
</evidence>
<name>A0ABR6IA58_9SPHI</name>
<comment type="subcellular location">
    <subcellularLocation>
        <location evidence="1">Cell outer membrane</location>
    </subcellularLocation>
</comment>
<dbReference type="InterPro" id="IPR050330">
    <property type="entry name" value="Bact_OuterMem_StrucFunc"/>
</dbReference>
<dbReference type="PANTHER" id="PTHR30329">
    <property type="entry name" value="STATOR ELEMENT OF FLAGELLAR MOTOR COMPLEX"/>
    <property type="match status" value="1"/>
</dbReference>
<keyword evidence="2 4" id="KW-0472">Membrane</keyword>
<evidence type="ECO:0000256" key="4">
    <source>
        <dbReference type="PROSITE-ProRule" id="PRU00473"/>
    </source>
</evidence>
<dbReference type="PANTHER" id="PTHR30329:SF21">
    <property type="entry name" value="LIPOPROTEIN YIAD-RELATED"/>
    <property type="match status" value="1"/>
</dbReference>